<dbReference type="PANTHER" id="PTHR12080">
    <property type="entry name" value="SIGNALING LYMPHOCYTIC ACTIVATION MOLECULE"/>
    <property type="match status" value="1"/>
</dbReference>
<evidence type="ECO:0000256" key="1">
    <source>
        <dbReference type="ARBA" id="ARBA00004370"/>
    </source>
</evidence>
<dbReference type="OrthoDB" id="9835793at2759"/>
<evidence type="ECO:0000256" key="3">
    <source>
        <dbReference type="ARBA" id="ARBA00023136"/>
    </source>
</evidence>
<feature type="signal peptide" evidence="5">
    <location>
        <begin position="1"/>
        <end position="27"/>
    </location>
</feature>
<dbReference type="PANTHER" id="PTHR12080:SF18">
    <property type="entry name" value="SLAM FAMILY MEMBER 9"/>
    <property type="match status" value="1"/>
</dbReference>
<dbReference type="GO" id="GO:0009897">
    <property type="term" value="C:external side of plasma membrane"/>
    <property type="evidence" value="ECO:0007669"/>
    <property type="project" value="TreeGrafter"/>
</dbReference>
<evidence type="ECO:0000256" key="4">
    <source>
        <dbReference type="ARBA" id="ARBA00023180"/>
    </source>
</evidence>
<name>A0A8T1SME4_CHESE</name>
<keyword evidence="2 5" id="KW-0732">Signal</keyword>
<protein>
    <submittedName>
        <fullName evidence="7">CD48 molecule</fullName>
    </submittedName>
</protein>
<dbReference type="InterPro" id="IPR036179">
    <property type="entry name" value="Ig-like_dom_sf"/>
</dbReference>
<evidence type="ECO:0000256" key="5">
    <source>
        <dbReference type="SAM" id="SignalP"/>
    </source>
</evidence>
<dbReference type="Proteomes" id="UP000765507">
    <property type="component" value="Unassembled WGS sequence"/>
</dbReference>
<evidence type="ECO:0000313" key="8">
    <source>
        <dbReference type="Proteomes" id="UP000765507"/>
    </source>
</evidence>
<keyword evidence="3" id="KW-0472">Membrane</keyword>
<reference evidence="7 8" key="1">
    <citation type="journal article" date="2020" name="G3 (Bethesda)">
        <title>Draft Genome of the Common Snapping Turtle, Chelydra serpentina, a Model for Phenotypic Plasticity in Reptiles.</title>
        <authorList>
            <person name="Das D."/>
            <person name="Singh S.K."/>
            <person name="Bierstedt J."/>
            <person name="Erickson A."/>
            <person name="Galli G.L.J."/>
            <person name="Crossley D.A. 2nd"/>
            <person name="Rhen T."/>
        </authorList>
    </citation>
    <scope>NUCLEOTIDE SEQUENCE [LARGE SCALE GENOMIC DNA]</scope>
    <source>
        <strain evidence="7">KW</strain>
    </source>
</reference>
<dbReference type="Gene3D" id="2.60.40.10">
    <property type="entry name" value="Immunoglobulins"/>
    <property type="match status" value="2"/>
</dbReference>
<sequence>MRLGKMAAAVATFACLVVLSSLQAYEAAEVPGSQVNGTVHGTVYLTPKLPVPHEYKQITWWFDKSLKILTKKWDQPASYRNGLFHNKLRYHENHTLEINQLQKDGSGTFQMDVEDNQSKTTSERIRLDVYEPVPKPSVNVTIRASKDGWCNVTLTCIVDVTQVSYRWYKNEKDLVGKINSTLDVQLTSESEASYKCIVSNPVSEETGFIYYRSPCTWNEKNSAVPLSLARKTADSILAFGFLLLVHNWV</sequence>
<keyword evidence="4" id="KW-0325">Glycoprotein</keyword>
<dbReference type="PROSITE" id="PS50835">
    <property type="entry name" value="IG_LIKE"/>
    <property type="match status" value="1"/>
</dbReference>
<comment type="subcellular location">
    <subcellularLocation>
        <location evidence="1">Membrane</location>
    </subcellularLocation>
</comment>
<proteinExistence type="predicted"/>
<accession>A0A8T1SME4</accession>
<organism evidence="7 8">
    <name type="scientific">Chelydra serpentina</name>
    <name type="common">Snapping turtle</name>
    <name type="synonym">Testudo serpentina</name>
    <dbReference type="NCBI Taxonomy" id="8475"/>
    <lineage>
        <taxon>Eukaryota</taxon>
        <taxon>Metazoa</taxon>
        <taxon>Chordata</taxon>
        <taxon>Craniata</taxon>
        <taxon>Vertebrata</taxon>
        <taxon>Euteleostomi</taxon>
        <taxon>Archelosauria</taxon>
        <taxon>Testudinata</taxon>
        <taxon>Testudines</taxon>
        <taxon>Cryptodira</taxon>
        <taxon>Durocryptodira</taxon>
        <taxon>Americhelydia</taxon>
        <taxon>Chelydroidea</taxon>
        <taxon>Chelydridae</taxon>
        <taxon>Chelydra</taxon>
    </lineage>
</organism>
<gene>
    <name evidence="7" type="primary">CD48</name>
    <name evidence="7" type="ORF">G0U57_004272</name>
</gene>
<feature type="domain" description="Ig-like" evidence="6">
    <location>
        <begin position="136"/>
        <end position="207"/>
    </location>
</feature>
<dbReference type="GO" id="GO:0042110">
    <property type="term" value="P:T cell activation"/>
    <property type="evidence" value="ECO:0007669"/>
    <property type="project" value="TreeGrafter"/>
</dbReference>
<dbReference type="InterPro" id="IPR013783">
    <property type="entry name" value="Ig-like_fold"/>
</dbReference>
<dbReference type="AlphaFoldDB" id="A0A8T1SME4"/>
<comment type="caution">
    <text evidence="7">The sequence shown here is derived from an EMBL/GenBank/DDBJ whole genome shotgun (WGS) entry which is preliminary data.</text>
</comment>
<dbReference type="InterPro" id="IPR015631">
    <property type="entry name" value="CD2/SLAM_rcpt"/>
</dbReference>
<evidence type="ECO:0000256" key="2">
    <source>
        <dbReference type="ARBA" id="ARBA00022729"/>
    </source>
</evidence>
<feature type="chain" id="PRO_5035933650" evidence="5">
    <location>
        <begin position="28"/>
        <end position="249"/>
    </location>
</feature>
<evidence type="ECO:0000313" key="7">
    <source>
        <dbReference type="EMBL" id="KAG6930131.1"/>
    </source>
</evidence>
<dbReference type="SUPFAM" id="SSF48726">
    <property type="entry name" value="Immunoglobulin"/>
    <property type="match status" value="2"/>
</dbReference>
<evidence type="ECO:0000259" key="6">
    <source>
        <dbReference type="PROSITE" id="PS50835"/>
    </source>
</evidence>
<dbReference type="EMBL" id="JAHGAV010000156">
    <property type="protein sequence ID" value="KAG6930131.1"/>
    <property type="molecule type" value="Genomic_DNA"/>
</dbReference>
<keyword evidence="8" id="KW-1185">Reference proteome</keyword>
<dbReference type="InterPro" id="IPR007110">
    <property type="entry name" value="Ig-like_dom"/>
</dbReference>